<dbReference type="PANTHER" id="PTHR12548:SF9">
    <property type="entry name" value="TRANSCRIPTION FACTOR DP"/>
    <property type="match status" value="1"/>
</dbReference>
<dbReference type="Gene3D" id="1.20.140.80">
    <property type="entry name" value="Transcription factor DP"/>
    <property type="match status" value="1"/>
</dbReference>
<evidence type="ECO:0000313" key="12">
    <source>
        <dbReference type="EMBL" id="PRP85705.1"/>
    </source>
</evidence>
<keyword evidence="6 7" id="KW-0539">Nucleus</keyword>
<proteinExistence type="inferred from homology"/>
<keyword evidence="4 7" id="KW-0238">DNA-binding</keyword>
<evidence type="ECO:0000256" key="5">
    <source>
        <dbReference type="ARBA" id="ARBA00023163"/>
    </source>
</evidence>
<dbReference type="InterPro" id="IPR036388">
    <property type="entry name" value="WH-like_DNA-bd_sf"/>
</dbReference>
<dbReference type="GO" id="GO:0051726">
    <property type="term" value="P:regulation of cell cycle"/>
    <property type="evidence" value="ECO:0007669"/>
    <property type="project" value="InterPro"/>
</dbReference>
<dbReference type="SUPFAM" id="SSF46785">
    <property type="entry name" value="Winged helix' DNA-binding domain"/>
    <property type="match status" value="1"/>
</dbReference>
<dbReference type="InterPro" id="IPR036390">
    <property type="entry name" value="WH_DNA-bd_sf"/>
</dbReference>
<dbReference type="GO" id="GO:0005634">
    <property type="term" value="C:nucleus"/>
    <property type="evidence" value="ECO:0007669"/>
    <property type="project" value="UniProtKB-SubCell"/>
</dbReference>
<dbReference type="Gene3D" id="1.10.10.10">
    <property type="entry name" value="Winged helix-like DNA-binding domain superfamily/Winged helix DNA-binding domain"/>
    <property type="match status" value="1"/>
</dbReference>
<feature type="region of interest" description="Disordered" evidence="9">
    <location>
        <begin position="132"/>
        <end position="151"/>
    </location>
</feature>
<organism evidence="12 13">
    <name type="scientific">Planoprotostelium fungivorum</name>
    <dbReference type="NCBI Taxonomy" id="1890364"/>
    <lineage>
        <taxon>Eukaryota</taxon>
        <taxon>Amoebozoa</taxon>
        <taxon>Evosea</taxon>
        <taxon>Variosea</taxon>
        <taxon>Cavosteliida</taxon>
        <taxon>Cavosteliaceae</taxon>
        <taxon>Planoprotostelium</taxon>
    </lineage>
</organism>
<comment type="subcellular location">
    <subcellularLocation>
        <location evidence="1 7">Nucleus</location>
    </subcellularLocation>
</comment>
<dbReference type="InterPro" id="IPR037241">
    <property type="entry name" value="E2F-DP_heterodim"/>
</dbReference>
<comment type="caution">
    <text evidence="12">The sequence shown here is derived from an EMBL/GenBank/DDBJ whole genome shotgun (WGS) entry which is preliminary data.</text>
</comment>
<keyword evidence="8" id="KW-0175">Coiled coil</keyword>
<feature type="domain" description="E2F/DP family winged-helix DNA-binding" evidence="11">
    <location>
        <begin position="150"/>
        <end position="219"/>
    </location>
</feature>
<evidence type="ECO:0000259" key="11">
    <source>
        <dbReference type="SMART" id="SM01372"/>
    </source>
</evidence>
<dbReference type="Pfam" id="PF08781">
    <property type="entry name" value="DP"/>
    <property type="match status" value="1"/>
</dbReference>
<dbReference type="GO" id="GO:0000981">
    <property type="term" value="F:DNA-binding transcription factor activity, RNA polymerase II-specific"/>
    <property type="evidence" value="ECO:0007669"/>
    <property type="project" value="TreeGrafter"/>
</dbReference>
<keyword evidence="13" id="KW-1185">Reference proteome</keyword>
<dbReference type="CDD" id="cd14458">
    <property type="entry name" value="DP_DD"/>
    <property type="match status" value="1"/>
</dbReference>
<dbReference type="InterPro" id="IPR038168">
    <property type="entry name" value="TF_DP_C_sf"/>
</dbReference>
<feature type="coiled-coil region" evidence="8">
    <location>
        <begin position="225"/>
        <end position="262"/>
    </location>
</feature>
<dbReference type="InterPro" id="IPR014889">
    <property type="entry name" value="Transc_factor_DP_C"/>
</dbReference>
<keyword evidence="3 7" id="KW-0805">Transcription regulation</keyword>
<dbReference type="STRING" id="1890364.A0A2P6NP35"/>
<dbReference type="EMBL" id="MDYQ01000041">
    <property type="protein sequence ID" value="PRP85705.1"/>
    <property type="molecule type" value="Genomic_DNA"/>
</dbReference>
<dbReference type="GO" id="GO:0005667">
    <property type="term" value="C:transcription regulator complex"/>
    <property type="evidence" value="ECO:0007669"/>
    <property type="project" value="InterPro"/>
</dbReference>
<evidence type="ECO:0000256" key="7">
    <source>
        <dbReference type="RuleBase" id="RU003796"/>
    </source>
</evidence>
<comment type="similarity">
    <text evidence="2 7">Belongs to the E2F/DP family.</text>
</comment>
<dbReference type="InterPro" id="IPR015648">
    <property type="entry name" value="Transcrpt_fac_DP"/>
</dbReference>
<keyword evidence="5 7" id="KW-0804">Transcription</keyword>
<feature type="region of interest" description="Disordered" evidence="9">
    <location>
        <begin position="1"/>
        <end position="20"/>
    </location>
</feature>
<dbReference type="AlphaFoldDB" id="A0A2P6NP35"/>
<evidence type="ECO:0000313" key="13">
    <source>
        <dbReference type="Proteomes" id="UP000241769"/>
    </source>
</evidence>
<reference evidence="12 13" key="1">
    <citation type="journal article" date="2018" name="Genome Biol. Evol.">
        <title>Multiple Roots of Fruiting Body Formation in Amoebozoa.</title>
        <authorList>
            <person name="Hillmann F."/>
            <person name="Forbes G."/>
            <person name="Novohradska S."/>
            <person name="Ferling I."/>
            <person name="Riege K."/>
            <person name="Groth M."/>
            <person name="Westermann M."/>
            <person name="Marz M."/>
            <person name="Spaller T."/>
            <person name="Winckler T."/>
            <person name="Schaap P."/>
            <person name="Glockner G."/>
        </authorList>
    </citation>
    <scope>NUCLEOTIDE SEQUENCE [LARGE SCALE GENOMIC DNA]</scope>
    <source>
        <strain evidence="12 13">Jena</strain>
    </source>
</reference>
<evidence type="ECO:0000256" key="4">
    <source>
        <dbReference type="ARBA" id="ARBA00023125"/>
    </source>
</evidence>
<feature type="domain" description="Transcription factor DP C-terminal" evidence="10">
    <location>
        <begin position="226"/>
        <end position="322"/>
    </location>
</feature>
<dbReference type="PANTHER" id="PTHR12548">
    <property type="entry name" value="TRANSCRIPTION FACTOR DP"/>
    <property type="match status" value="1"/>
</dbReference>
<sequence length="322" mass="37010">MDSYSTEGGGNLSPIPLDDGESLHDELLSLMRSSGMESIAKEAGVIKNGSIPGLKEYNTREYNTTFNSHFGLSTPPITPRRQTNENPRLLEIKTKRTARPKTHTKLQYKTIPKNQQWGKEVSFVTSEFNNSAQKKKAKKASNTSRITDDKNQKGLRHFSLKKRTTTYNEVADELVLELRNEKEGYVDEKNIRRRVYDALNVLMAMHIISKEKKDIRWIGLPTNARHELEVLKAELDCRIQRIKRKQSDNSELENQQNAYRNLVARNEKSPTGDTSSLIYLPFIIVNTKNTTVIECEVADDRSAYFFNFNLPFELHDDSEILR</sequence>
<evidence type="ECO:0000256" key="8">
    <source>
        <dbReference type="SAM" id="Coils"/>
    </source>
</evidence>
<evidence type="ECO:0000259" key="10">
    <source>
        <dbReference type="SMART" id="SM01138"/>
    </source>
</evidence>
<name>A0A2P6NP35_9EUKA</name>
<gene>
    <name evidence="12" type="ORF">PROFUN_06539</name>
</gene>
<dbReference type="InterPro" id="IPR003316">
    <property type="entry name" value="E2F_WHTH_DNA-bd_dom"/>
</dbReference>
<dbReference type="SMART" id="SM01372">
    <property type="entry name" value="E2F_TDP"/>
    <property type="match status" value="1"/>
</dbReference>
<evidence type="ECO:0000256" key="9">
    <source>
        <dbReference type="SAM" id="MobiDB-lite"/>
    </source>
</evidence>
<dbReference type="OrthoDB" id="552115at2759"/>
<dbReference type="GO" id="GO:0000977">
    <property type="term" value="F:RNA polymerase II transcription regulatory region sequence-specific DNA binding"/>
    <property type="evidence" value="ECO:0007669"/>
    <property type="project" value="TreeGrafter"/>
</dbReference>
<evidence type="ECO:0000256" key="1">
    <source>
        <dbReference type="ARBA" id="ARBA00004123"/>
    </source>
</evidence>
<evidence type="ECO:0000256" key="2">
    <source>
        <dbReference type="ARBA" id="ARBA00010940"/>
    </source>
</evidence>
<dbReference type="Pfam" id="PF02319">
    <property type="entry name" value="WHD_E2F_TDP"/>
    <property type="match status" value="1"/>
</dbReference>
<dbReference type="InParanoid" id="A0A2P6NP35"/>
<dbReference type="Proteomes" id="UP000241769">
    <property type="component" value="Unassembled WGS sequence"/>
</dbReference>
<protein>
    <submittedName>
        <fullName evidence="12">Transcription factor Dp-2</fullName>
    </submittedName>
</protein>
<dbReference type="FunFam" id="1.10.10.10:FF:000360">
    <property type="entry name" value="Transcription factor Dp-1, a"/>
    <property type="match status" value="1"/>
</dbReference>
<dbReference type="SUPFAM" id="SSF144074">
    <property type="entry name" value="E2F-DP heterodimerization region"/>
    <property type="match status" value="1"/>
</dbReference>
<evidence type="ECO:0000256" key="3">
    <source>
        <dbReference type="ARBA" id="ARBA00023015"/>
    </source>
</evidence>
<dbReference type="SMART" id="SM01138">
    <property type="entry name" value="DP"/>
    <property type="match status" value="1"/>
</dbReference>
<evidence type="ECO:0000256" key="6">
    <source>
        <dbReference type="ARBA" id="ARBA00023242"/>
    </source>
</evidence>
<accession>A0A2P6NP35</accession>